<dbReference type="Proteomes" id="UP000094570">
    <property type="component" value="Unassembled WGS sequence"/>
</dbReference>
<dbReference type="CDD" id="cd02414">
    <property type="entry name" value="KH-II_Jag"/>
    <property type="match status" value="1"/>
</dbReference>
<dbReference type="InterPro" id="IPR034079">
    <property type="entry name" value="R3H_KhpB"/>
</dbReference>
<keyword evidence="5 6" id="KW-0961">Cell wall biogenesis/degradation</keyword>
<dbReference type="GO" id="GO:0009252">
    <property type="term" value="P:peptidoglycan biosynthetic process"/>
    <property type="evidence" value="ECO:0007669"/>
    <property type="project" value="UniProtKB-UniRule"/>
</dbReference>
<dbReference type="Gene3D" id="3.30.300.20">
    <property type="match status" value="1"/>
</dbReference>
<dbReference type="GO" id="GO:0003677">
    <property type="term" value="F:DNA binding"/>
    <property type="evidence" value="ECO:0007669"/>
    <property type="project" value="UniProtKB-KW"/>
</dbReference>
<dbReference type="InterPro" id="IPR015946">
    <property type="entry name" value="KH_dom-like_a/b"/>
</dbReference>
<evidence type="ECO:0000256" key="2">
    <source>
        <dbReference type="ARBA" id="ARBA00022884"/>
    </source>
</evidence>
<dbReference type="InterPro" id="IPR039247">
    <property type="entry name" value="KhpB"/>
</dbReference>
<evidence type="ECO:0000313" key="8">
    <source>
        <dbReference type="EMBL" id="ODN30720.1"/>
    </source>
</evidence>
<proteinExistence type="inferred from homology"/>
<dbReference type="CDD" id="cd02644">
    <property type="entry name" value="R3H_jag"/>
    <property type="match status" value="1"/>
</dbReference>
<organism evidence="8 9">
    <name type="scientific">Fervidobacterium thailandense</name>
    <dbReference type="NCBI Taxonomy" id="1008305"/>
    <lineage>
        <taxon>Bacteria</taxon>
        <taxon>Thermotogati</taxon>
        <taxon>Thermotogota</taxon>
        <taxon>Thermotogae</taxon>
        <taxon>Thermotogales</taxon>
        <taxon>Fervidobacteriaceae</taxon>
        <taxon>Fervidobacterium</taxon>
    </lineage>
</organism>
<keyword evidence="4 6" id="KW-0143">Chaperone</keyword>
<dbReference type="GO" id="GO:0071555">
    <property type="term" value="P:cell wall organization"/>
    <property type="evidence" value="ECO:0007669"/>
    <property type="project" value="UniProtKB-KW"/>
</dbReference>
<dbReference type="OrthoDB" id="9794483at2"/>
<comment type="subunit">
    <text evidence="6">Forms a complex with KhpA.</text>
</comment>
<evidence type="ECO:0000256" key="6">
    <source>
        <dbReference type="HAMAP-Rule" id="MF_00867"/>
    </source>
</evidence>
<dbReference type="EMBL" id="LWAF01000004">
    <property type="protein sequence ID" value="ODN30720.1"/>
    <property type="molecule type" value="Genomic_DNA"/>
</dbReference>
<evidence type="ECO:0000259" key="7">
    <source>
        <dbReference type="PROSITE" id="PS51061"/>
    </source>
</evidence>
<reference evidence="9" key="1">
    <citation type="submission" date="2016-04" db="EMBL/GenBank/DDBJ databases">
        <title>The genome sequence project of a novel Fervidobacterium isolate from a hot spring in Thailand.</title>
        <authorList>
            <person name="Gonzalez J.M."/>
            <person name="Cuecas A."/>
            <person name="Kanoksilapatham W."/>
        </authorList>
    </citation>
    <scope>NUCLEOTIDE SEQUENCE [LARGE SCALE GENOMIC DNA]</scope>
    <source>
        <strain evidence="9">FC2004</strain>
    </source>
</reference>
<gene>
    <name evidence="6" type="primary">khpB</name>
    <name evidence="6" type="synonym">eloR</name>
    <name evidence="8" type="ORF">A4H02_04110</name>
</gene>
<keyword evidence="8" id="KW-0238">DNA-binding</keyword>
<dbReference type="GO" id="GO:0008360">
    <property type="term" value="P:regulation of cell shape"/>
    <property type="evidence" value="ECO:0007669"/>
    <property type="project" value="UniProtKB-KW"/>
</dbReference>
<dbReference type="RefSeq" id="WP_069292898.1">
    <property type="nucleotide sequence ID" value="NZ_CP140110.1"/>
</dbReference>
<dbReference type="InterPro" id="IPR038008">
    <property type="entry name" value="Jag_KH"/>
</dbReference>
<keyword evidence="3 6" id="KW-0133">Cell shape</keyword>
<feature type="domain" description="R3H" evidence="7">
    <location>
        <begin position="140"/>
        <end position="205"/>
    </location>
</feature>
<evidence type="ECO:0000256" key="5">
    <source>
        <dbReference type="ARBA" id="ARBA00023316"/>
    </source>
</evidence>
<dbReference type="Pfam" id="PF01424">
    <property type="entry name" value="R3H"/>
    <property type="match status" value="1"/>
</dbReference>
<dbReference type="SUPFAM" id="SSF82708">
    <property type="entry name" value="R3H domain"/>
    <property type="match status" value="1"/>
</dbReference>
<comment type="function">
    <text evidence="6">A probable RNA chaperone. Forms a complex with KhpA which binds to cellular RNA and controls its expression. Plays a role in peptidoglycan (PG) homeostasis and cell length regulation.</text>
</comment>
<dbReference type="SMART" id="SM00393">
    <property type="entry name" value="R3H"/>
    <property type="match status" value="1"/>
</dbReference>
<keyword evidence="2 6" id="KW-0694">RNA-binding</keyword>
<dbReference type="InterPro" id="IPR038247">
    <property type="entry name" value="Jag_N_dom_sf"/>
</dbReference>
<comment type="similarity">
    <text evidence="6">Belongs to the KhpB RNA-binding protein family.</text>
</comment>
<dbReference type="STRING" id="1008305.A4H02_04110"/>
<accession>A0A1E3G3H3</accession>
<sequence length="222" mass="25717">MKTLNYVGKSVDEIIKAFKEDYDVLEGEYEINVLDKGTHGIFGLFARDAVVEITITNKYYERKLREFLEGIFKIFNLEFFIEVSSRGKTFLASCHSEDIGKIIGKHGKGLGALQHLANIYLNRMTETKVTVIIDAGNYRERRREQLERIVAVAVEKARKVGKVKLDPMFAFERKIVHEIAKKYSDIRTYSEGLEPYRYVVIERKGGNRREDRKHFRNATTGN</sequence>
<comment type="caution">
    <text evidence="6">Lacks conserved residue(s) required for the propagation of feature annotation.</text>
</comment>
<evidence type="ECO:0000256" key="3">
    <source>
        <dbReference type="ARBA" id="ARBA00022960"/>
    </source>
</evidence>
<name>A0A1E3G3H3_9BACT</name>
<evidence type="ECO:0000313" key="9">
    <source>
        <dbReference type="Proteomes" id="UP000094570"/>
    </source>
</evidence>
<dbReference type="InterPro" id="IPR032782">
    <property type="entry name" value="KhpB_N"/>
</dbReference>
<dbReference type="Pfam" id="PF13083">
    <property type="entry name" value="KH_KhpA-B"/>
    <property type="match status" value="1"/>
</dbReference>
<dbReference type="InterPro" id="IPR001374">
    <property type="entry name" value="R3H_dom"/>
</dbReference>
<dbReference type="PROSITE" id="PS51061">
    <property type="entry name" value="R3H"/>
    <property type="match status" value="1"/>
</dbReference>
<evidence type="ECO:0000256" key="4">
    <source>
        <dbReference type="ARBA" id="ARBA00023186"/>
    </source>
</evidence>
<comment type="caution">
    <text evidence="8">The sequence shown here is derived from an EMBL/GenBank/DDBJ whole genome shotgun (WGS) entry which is preliminary data.</text>
</comment>
<keyword evidence="1 6" id="KW-0963">Cytoplasm</keyword>
<comment type="domain">
    <text evidence="6">Has an N-terminal Jag-N domain and 2 RNA-binding domains (KH and R3H).</text>
</comment>
<protein>
    <recommendedName>
        <fullName evidence="6">RNA-binding protein KhpB</fullName>
    </recommendedName>
    <alternativeName>
        <fullName evidence="6">RNA-binding protein EloR</fullName>
    </alternativeName>
</protein>
<dbReference type="Pfam" id="PF14804">
    <property type="entry name" value="Jag_N"/>
    <property type="match status" value="1"/>
</dbReference>
<dbReference type="NCBIfam" id="NF041568">
    <property type="entry name" value="Jag_EloR"/>
    <property type="match status" value="1"/>
</dbReference>
<evidence type="ECO:0000256" key="1">
    <source>
        <dbReference type="ARBA" id="ARBA00022490"/>
    </source>
</evidence>
<dbReference type="PANTHER" id="PTHR35800:SF1">
    <property type="entry name" value="RNA-BINDING PROTEIN KHPB"/>
    <property type="match status" value="1"/>
</dbReference>
<keyword evidence="9" id="KW-1185">Reference proteome</keyword>
<dbReference type="SMART" id="SM01245">
    <property type="entry name" value="Jag_N"/>
    <property type="match status" value="1"/>
</dbReference>
<dbReference type="GO" id="GO:0003723">
    <property type="term" value="F:RNA binding"/>
    <property type="evidence" value="ECO:0007669"/>
    <property type="project" value="UniProtKB-UniRule"/>
</dbReference>
<comment type="subcellular location">
    <subcellularLocation>
        <location evidence="6">Cytoplasm</location>
    </subcellularLocation>
</comment>
<dbReference type="InterPro" id="IPR036867">
    <property type="entry name" value="R3H_dom_sf"/>
</dbReference>
<dbReference type="HAMAP" id="MF_00867">
    <property type="entry name" value="KhpB"/>
    <property type="match status" value="1"/>
</dbReference>
<dbReference type="Gene3D" id="3.30.30.80">
    <property type="entry name" value="probable RNA-binding protein from clostridium symbiosum atcc 14940"/>
    <property type="match status" value="1"/>
</dbReference>
<dbReference type="PANTHER" id="PTHR35800">
    <property type="entry name" value="PROTEIN JAG"/>
    <property type="match status" value="1"/>
</dbReference>
<dbReference type="GO" id="GO:0005737">
    <property type="term" value="C:cytoplasm"/>
    <property type="evidence" value="ECO:0007669"/>
    <property type="project" value="UniProtKB-SubCell"/>
</dbReference>
<dbReference type="AlphaFoldDB" id="A0A1E3G3H3"/>
<dbReference type="Gene3D" id="3.30.1370.50">
    <property type="entry name" value="R3H-like domain"/>
    <property type="match status" value="1"/>
</dbReference>